<dbReference type="RefSeq" id="WP_067307595.1">
    <property type="nucleotide sequence ID" value="NZ_CP016279.1"/>
</dbReference>
<protein>
    <submittedName>
        <fullName evidence="2">Uncharacterized protein</fullName>
    </submittedName>
</protein>
<gene>
    <name evidence="2" type="ORF">AVL59_23155</name>
    <name evidence="3" type="ORF">J2Z21_009767</name>
</gene>
<keyword evidence="1" id="KW-0812">Transmembrane</keyword>
<reference evidence="3 5" key="2">
    <citation type="submission" date="2021-03" db="EMBL/GenBank/DDBJ databases">
        <title>Genomic Encyclopedia of Type Strains, Phase IV (KMG-IV): sequencing the most valuable type-strain genomes for metagenomic binning, comparative biology and taxonomic classification.</title>
        <authorList>
            <person name="Goeker M."/>
        </authorList>
    </citation>
    <scope>NUCLEOTIDE SEQUENCE [LARGE SCALE GENOMIC DNA]</scope>
    <source>
        <strain evidence="3 5">DSM 40499</strain>
    </source>
</reference>
<evidence type="ECO:0000313" key="5">
    <source>
        <dbReference type="Proteomes" id="UP001519309"/>
    </source>
</evidence>
<proteinExistence type="predicted"/>
<reference evidence="2 4" key="1">
    <citation type="submission" date="2016-06" db="EMBL/GenBank/DDBJ databases">
        <title>Complete genome sequence of Streptomyces griseochromogenes ATCC 14511, the Blasticidin S producer.</title>
        <authorList>
            <person name="Wu L."/>
        </authorList>
    </citation>
    <scope>NUCLEOTIDE SEQUENCE [LARGE SCALE GENOMIC DNA]</scope>
    <source>
        <strain evidence="2 4">ATCC 14511</strain>
    </source>
</reference>
<dbReference type="Proteomes" id="UP000092659">
    <property type="component" value="Chromosome"/>
</dbReference>
<feature type="transmembrane region" description="Helical" evidence="1">
    <location>
        <begin position="6"/>
        <end position="27"/>
    </location>
</feature>
<accession>A0A1B1AZU1</accession>
<feature type="transmembrane region" description="Helical" evidence="1">
    <location>
        <begin position="39"/>
        <end position="59"/>
    </location>
</feature>
<dbReference type="Proteomes" id="UP001519309">
    <property type="component" value="Unassembled WGS sequence"/>
</dbReference>
<evidence type="ECO:0000313" key="3">
    <source>
        <dbReference type="EMBL" id="MBP2056748.1"/>
    </source>
</evidence>
<keyword evidence="1" id="KW-1133">Transmembrane helix</keyword>
<evidence type="ECO:0000313" key="2">
    <source>
        <dbReference type="EMBL" id="ANP52079.1"/>
    </source>
</evidence>
<dbReference type="KEGG" id="sgs:AVL59_23155"/>
<evidence type="ECO:0000256" key="1">
    <source>
        <dbReference type="SAM" id="Phobius"/>
    </source>
</evidence>
<name>A0A1B1AZU1_9ACTN</name>
<evidence type="ECO:0000313" key="4">
    <source>
        <dbReference type="Proteomes" id="UP000092659"/>
    </source>
</evidence>
<keyword evidence="5" id="KW-1185">Reference proteome</keyword>
<sequence length="64" mass="6702">MTVKVLSVLFVLSVACIFGLMSAIVAVSHGARRWDGIRAGSTAFISIAGLGMILVNYLMPTTSS</sequence>
<dbReference type="AlphaFoldDB" id="A0A1B1AZU1"/>
<keyword evidence="1" id="KW-0472">Membrane</keyword>
<dbReference type="PROSITE" id="PS51257">
    <property type="entry name" value="PROKAR_LIPOPROTEIN"/>
    <property type="match status" value="1"/>
</dbReference>
<dbReference type="EMBL" id="CP016279">
    <property type="protein sequence ID" value="ANP52079.1"/>
    <property type="molecule type" value="Genomic_DNA"/>
</dbReference>
<dbReference type="EMBL" id="JAGGLP010000061">
    <property type="protein sequence ID" value="MBP2056748.1"/>
    <property type="molecule type" value="Genomic_DNA"/>
</dbReference>
<organism evidence="2 4">
    <name type="scientific">Streptomyces griseochromogenes</name>
    <dbReference type="NCBI Taxonomy" id="68214"/>
    <lineage>
        <taxon>Bacteria</taxon>
        <taxon>Bacillati</taxon>
        <taxon>Actinomycetota</taxon>
        <taxon>Actinomycetes</taxon>
        <taxon>Kitasatosporales</taxon>
        <taxon>Streptomycetaceae</taxon>
        <taxon>Streptomyces</taxon>
    </lineage>
</organism>